<feature type="repeat" description="TPR" evidence="1">
    <location>
        <begin position="429"/>
        <end position="462"/>
    </location>
</feature>
<comment type="caution">
    <text evidence="3">The sequence shown here is derived from an EMBL/GenBank/DDBJ whole genome shotgun (WGS) entry which is preliminary data.</text>
</comment>
<dbReference type="EMBL" id="QXFW01000331">
    <property type="protein sequence ID" value="KAE9015822.1"/>
    <property type="molecule type" value="Genomic_DNA"/>
</dbReference>
<organism evidence="3 4">
    <name type="scientific">Phytophthora fragariae</name>
    <dbReference type="NCBI Taxonomy" id="53985"/>
    <lineage>
        <taxon>Eukaryota</taxon>
        <taxon>Sar</taxon>
        <taxon>Stramenopiles</taxon>
        <taxon>Oomycota</taxon>
        <taxon>Peronosporomycetes</taxon>
        <taxon>Peronosporales</taxon>
        <taxon>Peronosporaceae</taxon>
        <taxon>Phytophthora</taxon>
    </lineage>
</organism>
<accession>A0A6A3L8K3</accession>
<dbReference type="SUPFAM" id="SSF48452">
    <property type="entry name" value="TPR-like"/>
    <property type="match status" value="1"/>
</dbReference>
<evidence type="ECO:0000256" key="2">
    <source>
        <dbReference type="SAM" id="MobiDB-lite"/>
    </source>
</evidence>
<dbReference type="SMART" id="SM00028">
    <property type="entry name" value="TPR"/>
    <property type="match status" value="4"/>
</dbReference>
<dbReference type="Gene3D" id="1.25.40.10">
    <property type="entry name" value="Tetratricopeptide repeat domain"/>
    <property type="match status" value="2"/>
</dbReference>
<evidence type="ECO:0000313" key="3">
    <source>
        <dbReference type="EMBL" id="KAE9015822.1"/>
    </source>
</evidence>
<feature type="region of interest" description="Disordered" evidence="2">
    <location>
        <begin position="161"/>
        <end position="205"/>
    </location>
</feature>
<dbReference type="Proteomes" id="UP000460718">
    <property type="component" value="Unassembled WGS sequence"/>
</dbReference>
<dbReference type="AlphaFoldDB" id="A0A6A3L8K3"/>
<gene>
    <name evidence="3" type="ORF">PF011_g7436</name>
</gene>
<feature type="region of interest" description="Disordered" evidence="2">
    <location>
        <begin position="70"/>
        <end position="92"/>
    </location>
</feature>
<proteinExistence type="predicted"/>
<feature type="compositionally biased region" description="Basic and acidic residues" evidence="2">
    <location>
        <begin position="192"/>
        <end position="205"/>
    </location>
</feature>
<evidence type="ECO:0000256" key="1">
    <source>
        <dbReference type="PROSITE-ProRule" id="PRU00339"/>
    </source>
</evidence>
<name>A0A6A3L8K3_9STRA</name>
<dbReference type="PROSITE" id="PS50005">
    <property type="entry name" value="TPR"/>
    <property type="match status" value="1"/>
</dbReference>
<feature type="compositionally biased region" description="Basic residues" evidence="2">
    <location>
        <begin position="70"/>
        <end position="79"/>
    </location>
</feature>
<dbReference type="InterPro" id="IPR019734">
    <property type="entry name" value="TPR_rpt"/>
</dbReference>
<feature type="region of interest" description="Disordered" evidence="2">
    <location>
        <begin position="18"/>
        <end position="52"/>
    </location>
</feature>
<evidence type="ECO:0000313" key="4">
    <source>
        <dbReference type="Proteomes" id="UP000460718"/>
    </source>
</evidence>
<feature type="compositionally biased region" description="Low complexity" evidence="2">
    <location>
        <begin position="43"/>
        <end position="52"/>
    </location>
</feature>
<keyword evidence="1" id="KW-0802">TPR repeat</keyword>
<dbReference type="InterPro" id="IPR050754">
    <property type="entry name" value="FKBP4/5/8-like"/>
</dbReference>
<protein>
    <submittedName>
        <fullName evidence="3">Uncharacterized protein</fullName>
    </submittedName>
</protein>
<reference evidence="3 4" key="1">
    <citation type="submission" date="2018-09" db="EMBL/GenBank/DDBJ databases">
        <title>Genomic investigation of the strawberry pathogen Phytophthora fragariae indicates pathogenicity is determined by transcriptional variation in three key races.</title>
        <authorList>
            <person name="Adams T.M."/>
            <person name="Armitage A.D."/>
            <person name="Sobczyk M.K."/>
            <person name="Bates H.J."/>
            <person name="Dunwell J.M."/>
            <person name="Nellist C.F."/>
            <person name="Harrison R.J."/>
        </authorList>
    </citation>
    <scope>NUCLEOTIDE SEQUENCE [LARGE SCALE GENOMIC DNA]</scope>
    <source>
        <strain evidence="3 4">SCRP245</strain>
    </source>
</reference>
<sequence length="503" mass="56226">MSSASYAAWAKFDVEKELERVDEAEQREEQHKQQLKQTRAKQSVESSATQAAQQSADILAAQAAVAALKAKKRARRGHKKSDDEAADEEAQNAAKLQTQAALFARKHELLQKILANRRLGDELLSGKSDWGEGLKVFARALEAVKTLETLAPELLKAEEEQSELLGTATSNQQETRDVGDSTEGGHSCGKGCSHDHSTKAEAVKKPESLPKANDLVAIIKMFYKDVYMGIGACDFKRGQLAAATEAFKEVLLRDDLHLLAWLHRGEAFERMDAPLLAMLHYSRITNLDSNHEKGMEALDRVRTKLLTSGDACNDKETIQREVAKCTEGRTFKEVLERIQWVFENANVLAVESFFDYSTTKYQVVLGCLEVLRARPEIRSTNEEAISSVLRELEISCHLNIANGCLEMQRNYTKAINHCEQALHLDGNRAIIHFRIGQIYHALHGYERALGYYEAAKALIPASVASQSEEQRKQMLAAIAKETDKCEFDRSQYDIGYLRSLAAK</sequence>
<dbReference type="InterPro" id="IPR011990">
    <property type="entry name" value="TPR-like_helical_dom_sf"/>
</dbReference>
<feature type="compositionally biased region" description="Basic and acidic residues" evidence="2">
    <location>
        <begin position="18"/>
        <end position="32"/>
    </location>
</feature>
<dbReference type="PANTHER" id="PTHR46512">
    <property type="entry name" value="PEPTIDYLPROLYL ISOMERASE"/>
    <property type="match status" value="1"/>
</dbReference>